<evidence type="ECO:0000256" key="7">
    <source>
        <dbReference type="HAMAP-Rule" id="MF_00966"/>
    </source>
</evidence>
<accession>A0A1G8M238</accession>
<keyword evidence="4 7" id="KW-0521">NADP</keyword>
<feature type="binding site" evidence="7">
    <location>
        <position position="180"/>
    </location>
    <ligand>
        <name>substrate</name>
    </ligand>
</feature>
<feature type="binding site" evidence="7">
    <location>
        <position position="347"/>
    </location>
    <ligand>
        <name>substrate</name>
    </ligand>
</feature>
<feature type="domain" description="Glucose-6-phosphate dehydrogenase NAD-binding" evidence="8">
    <location>
        <begin position="15"/>
        <end position="189"/>
    </location>
</feature>
<feature type="binding site" evidence="7">
    <location>
        <position position="184"/>
    </location>
    <ligand>
        <name>substrate</name>
    </ligand>
</feature>
<feature type="domain" description="Glucose-6-phosphate dehydrogenase C-terminal" evidence="9">
    <location>
        <begin position="191"/>
        <end position="487"/>
    </location>
</feature>
<keyword evidence="11" id="KW-1185">Reference proteome</keyword>
<dbReference type="InterPro" id="IPR022674">
    <property type="entry name" value="G6P_DH_NAD-bd"/>
</dbReference>
<dbReference type="InterPro" id="IPR036291">
    <property type="entry name" value="NAD(P)-bd_dom_sf"/>
</dbReference>
<dbReference type="SUPFAM" id="SSF55347">
    <property type="entry name" value="Glyceraldehyde-3-phosphate dehydrogenase-like, C-terminal domain"/>
    <property type="match status" value="1"/>
</dbReference>
<sequence length="489" mass="55505">MSNSPAFPRSCDILVFGGSGDLALHKLLPALYHLHREQRLPADTRIFALARSTRALDDYLALAERHCRAQVSRDDFTLADWQSFAARIDYLAMDAAQSADFGRLRERLKHSETRVLVHYLATAPNLFTPIAQNLKLAGLAGPEARIVLEKPLGHSLESARAINLAIGQVFDESRVFRIDHYLGKETVQNLMALRFANTLFEPLWRSAYVDHVQISVNETLGVENRGAYYDHAGAMRDMVQNHLLQLLCLVAMEVPVHFDAESVRNEKLKILQALRPIGGQDVQDKTVRGQYSAGHIGGQEVPAYWFEKQVDNDSDTETFVAVRADIDNWRWAGVPFYLRTGKRMAKKCSEIVIQFKPVPHNLIGDGSGPANRLWIRLQPEERISLQLMAKMPGKGMQLEAVELDLNLAQAFSKNKRRWDAYERLLLDVIEGDSTLFMRRDEVEAAWRWVDPILAGWREHYQRPRPYPAGSNGPEQAQSLLELAGREWYS</sequence>
<dbReference type="PROSITE" id="PS00069">
    <property type="entry name" value="G6P_DEHYDROGENASE"/>
    <property type="match status" value="1"/>
</dbReference>
<protein>
    <recommendedName>
        <fullName evidence="7">Glucose-6-phosphate 1-dehydrogenase</fullName>
        <shortName evidence="7">G6PD</shortName>
        <ecNumber evidence="7">1.1.1.49</ecNumber>
    </recommendedName>
</protein>
<feature type="binding site" evidence="7">
    <location>
        <position position="150"/>
    </location>
    <ligand>
        <name>NADP(+)</name>
        <dbReference type="ChEBI" id="CHEBI:58349"/>
    </ligand>
</feature>
<dbReference type="NCBIfam" id="NF009492">
    <property type="entry name" value="PRK12853.1-3"/>
    <property type="match status" value="1"/>
</dbReference>
<dbReference type="SUPFAM" id="SSF51735">
    <property type="entry name" value="NAD(P)-binding Rossmann-fold domains"/>
    <property type="match status" value="1"/>
</dbReference>
<feature type="binding site" evidence="7">
    <location>
        <position position="218"/>
    </location>
    <ligand>
        <name>substrate</name>
    </ligand>
</feature>
<evidence type="ECO:0000313" key="10">
    <source>
        <dbReference type="EMBL" id="SDI62018.1"/>
    </source>
</evidence>
<organism evidence="10 11">
    <name type="scientific">Pseudomonas panipatensis</name>
    <dbReference type="NCBI Taxonomy" id="428992"/>
    <lineage>
        <taxon>Bacteria</taxon>
        <taxon>Pseudomonadati</taxon>
        <taxon>Pseudomonadota</taxon>
        <taxon>Gammaproteobacteria</taxon>
        <taxon>Pseudomonadales</taxon>
        <taxon>Pseudomonadaceae</taxon>
        <taxon>Pseudomonas</taxon>
    </lineage>
</organism>
<evidence type="ECO:0000256" key="4">
    <source>
        <dbReference type="ARBA" id="ARBA00022857"/>
    </source>
</evidence>
<dbReference type="STRING" id="428992.SAMN05216272_11335"/>
<evidence type="ECO:0000313" key="11">
    <source>
        <dbReference type="Proteomes" id="UP000199636"/>
    </source>
</evidence>
<dbReference type="Pfam" id="PF00479">
    <property type="entry name" value="G6PD_N"/>
    <property type="match status" value="1"/>
</dbReference>
<dbReference type="AlphaFoldDB" id="A0A1G8M238"/>
<comment type="caution">
    <text evidence="7">Lacks conserved residue(s) required for the propagation of feature annotation.</text>
</comment>
<proteinExistence type="inferred from homology"/>
<comment type="function">
    <text evidence="7">Catalyzes the oxidation of glucose 6-phosphate to 6-phosphogluconolactone.</text>
</comment>
<feature type="binding site" evidence="7">
    <location>
        <position position="342"/>
    </location>
    <ligand>
        <name>substrate</name>
    </ligand>
</feature>
<dbReference type="PRINTS" id="PR00079">
    <property type="entry name" value="G6PDHDRGNASE"/>
</dbReference>
<comment type="similarity">
    <text evidence="2 7">Belongs to the glucose-6-phosphate dehydrogenase family.</text>
</comment>
<dbReference type="PIRSF" id="PIRSF000110">
    <property type="entry name" value="G6PD"/>
    <property type="match status" value="1"/>
</dbReference>
<comment type="catalytic activity">
    <reaction evidence="7">
        <text>D-glucose 6-phosphate + NADP(+) = 6-phospho-D-glucono-1,5-lactone + NADPH + H(+)</text>
        <dbReference type="Rhea" id="RHEA:15841"/>
        <dbReference type="ChEBI" id="CHEBI:15378"/>
        <dbReference type="ChEBI" id="CHEBI:57783"/>
        <dbReference type="ChEBI" id="CHEBI:57955"/>
        <dbReference type="ChEBI" id="CHEBI:58349"/>
        <dbReference type="ChEBI" id="CHEBI:61548"/>
        <dbReference type="EC" id="1.1.1.49"/>
    </reaction>
</comment>
<keyword evidence="5 7" id="KW-0560">Oxidoreductase</keyword>
<dbReference type="InterPro" id="IPR001282">
    <property type="entry name" value="G6P_DH"/>
</dbReference>
<comment type="pathway">
    <text evidence="1 7">Carbohydrate degradation; pentose phosphate pathway; D-ribulose 5-phosphate from D-glucose 6-phosphate (oxidative stage): step 1/3.</text>
</comment>
<dbReference type="Gene3D" id="3.40.50.720">
    <property type="entry name" value="NAD(P)-binding Rossmann-like Domain"/>
    <property type="match status" value="1"/>
</dbReference>
<reference evidence="11" key="1">
    <citation type="submission" date="2016-10" db="EMBL/GenBank/DDBJ databases">
        <authorList>
            <person name="Varghese N."/>
            <person name="Submissions S."/>
        </authorList>
    </citation>
    <scope>NUCLEOTIDE SEQUENCE [LARGE SCALE GENOMIC DNA]</scope>
    <source>
        <strain evidence="11">CCM 7469</strain>
    </source>
</reference>
<evidence type="ECO:0000256" key="5">
    <source>
        <dbReference type="ARBA" id="ARBA00023002"/>
    </source>
</evidence>
<dbReference type="PANTHER" id="PTHR23429">
    <property type="entry name" value="GLUCOSE-6-PHOSPHATE 1-DEHYDROGENASE G6PD"/>
    <property type="match status" value="1"/>
</dbReference>
<name>A0A1G8M238_9PSED</name>
<feature type="active site" description="Proton acceptor" evidence="7">
    <location>
        <position position="242"/>
    </location>
</feature>
<dbReference type="GO" id="GO:0005829">
    <property type="term" value="C:cytosol"/>
    <property type="evidence" value="ECO:0007669"/>
    <property type="project" value="TreeGrafter"/>
</dbReference>
<dbReference type="InterPro" id="IPR022675">
    <property type="entry name" value="G6P_DH_C"/>
</dbReference>
<feature type="binding site" evidence="7">
    <location>
        <position position="237"/>
    </location>
    <ligand>
        <name>substrate</name>
    </ligand>
</feature>
<keyword evidence="3 7" id="KW-0313">Glucose metabolism</keyword>
<evidence type="ECO:0000256" key="2">
    <source>
        <dbReference type="ARBA" id="ARBA00009975"/>
    </source>
</evidence>
<dbReference type="NCBIfam" id="TIGR00871">
    <property type="entry name" value="zwf"/>
    <property type="match status" value="1"/>
</dbReference>
<dbReference type="GO" id="GO:0009051">
    <property type="term" value="P:pentose-phosphate shunt, oxidative branch"/>
    <property type="evidence" value="ECO:0007669"/>
    <property type="project" value="TreeGrafter"/>
</dbReference>
<dbReference type="Gene3D" id="3.30.360.10">
    <property type="entry name" value="Dihydrodipicolinate Reductase, domain 2"/>
    <property type="match status" value="1"/>
</dbReference>
<feature type="binding site" evidence="7">
    <location>
        <position position="51"/>
    </location>
    <ligand>
        <name>NADP(+)</name>
        <dbReference type="ChEBI" id="CHEBI:58349"/>
    </ligand>
</feature>
<dbReference type="Proteomes" id="UP000199636">
    <property type="component" value="Unassembled WGS sequence"/>
</dbReference>
<dbReference type="GO" id="GO:0004345">
    <property type="term" value="F:glucose-6-phosphate dehydrogenase activity"/>
    <property type="evidence" value="ECO:0007669"/>
    <property type="project" value="UniProtKB-UniRule"/>
</dbReference>
<dbReference type="UniPathway" id="UPA00115">
    <property type="reaction ID" value="UER00408"/>
</dbReference>
<dbReference type="InterPro" id="IPR019796">
    <property type="entry name" value="G6P_DH_AS"/>
</dbReference>
<dbReference type="GO" id="GO:0050661">
    <property type="term" value="F:NADP binding"/>
    <property type="evidence" value="ECO:0007669"/>
    <property type="project" value="UniProtKB-UniRule"/>
</dbReference>
<evidence type="ECO:0000256" key="6">
    <source>
        <dbReference type="ARBA" id="ARBA00023277"/>
    </source>
</evidence>
<dbReference type="HAMAP" id="MF_00966">
    <property type="entry name" value="G6PD"/>
    <property type="match status" value="1"/>
</dbReference>
<dbReference type="RefSeq" id="WP_090267588.1">
    <property type="nucleotide sequence ID" value="NZ_FNDS01000013.1"/>
</dbReference>
<evidence type="ECO:0000259" key="9">
    <source>
        <dbReference type="Pfam" id="PF02781"/>
    </source>
</evidence>
<dbReference type="EC" id="1.1.1.49" evidence="7"/>
<evidence type="ECO:0000259" key="8">
    <source>
        <dbReference type="Pfam" id="PF00479"/>
    </source>
</evidence>
<evidence type="ECO:0000256" key="1">
    <source>
        <dbReference type="ARBA" id="ARBA00004937"/>
    </source>
</evidence>
<dbReference type="EMBL" id="FNDS01000013">
    <property type="protein sequence ID" value="SDI62018.1"/>
    <property type="molecule type" value="Genomic_DNA"/>
</dbReference>
<dbReference type="OrthoDB" id="9802739at2"/>
<dbReference type="Pfam" id="PF02781">
    <property type="entry name" value="G6PD_C"/>
    <property type="match status" value="1"/>
</dbReference>
<keyword evidence="6 7" id="KW-0119">Carbohydrate metabolism</keyword>
<evidence type="ECO:0000256" key="3">
    <source>
        <dbReference type="ARBA" id="ARBA00022526"/>
    </source>
</evidence>
<gene>
    <name evidence="7" type="primary">zwf</name>
    <name evidence="10" type="ORF">SAMN05216272_11335</name>
</gene>
<dbReference type="PANTHER" id="PTHR23429:SF0">
    <property type="entry name" value="GLUCOSE-6-PHOSPHATE 1-DEHYDROGENASE"/>
    <property type="match status" value="1"/>
</dbReference>
<dbReference type="GO" id="GO:0006006">
    <property type="term" value="P:glucose metabolic process"/>
    <property type="evidence" value="ECO:0007669"/>
    <property type="project" value="UniProtKB-KW"/>
</dbReference>